<name>A0AAV4WPC4_9ARAC</name>
<protein>
    <submittedName>
        <fullName evidence="1">Uncharacterized protein</fullName>
    </submittedName>
</protein>
<evidence type="ECO:0000313" key="2">
    <source>
        <dbReference type="Proteomes" id="UP001054837"/>
    </source>
</evidence>
<evidence type="ECO:0000313" key="1">
    <source>
        <dbReference type="EMBL" id="GIY84452.1"/>
    </source>
</evidence>
<dbReference type="AlphaFoldDB" id="A0AAV4WPC4"/>
<organism evidence="1 2">
    <name type="scientific">Caerostris darwini</name>
    <dbReference type="NCBI Taxonomy" id="1538125"/>
    <lineage>
        <taxon>Eukaryota</taxon>
        <taxon>Metazoa</taxon>
        <taxon>Ecdysozoa</taxon>
        <taxon>Arthropoda</taxon>
        <taxon>Chelicerata</taxon>
        <taxon>Arachnida</taxon>
        <taxon>Araneae</taxon>
        <taxon>Araneomorphae</taxon>
        <taxon>Entelegynae</taxon>
        <taxon>Araneoidea</taxon>
        <taxon>Araneidae</taxon>
        <taxon>Caerostris</taxon>
    </lineage>
</organism>
<dbReference type="EMBL" id="BPLQ01014930">
    <property type="protein sequence ID" value="GIY84452.1"/>
    <property type="molecule type" value="Genomic_DNA"/>
</dbReference>
<keyword evidence="2" id="KW-1185">Reference proteome</keyword>
<accession>A0AAV4WPC4</accession>
<sequence length="123" mass="14703">MSDHRLHLRTIRSASALPTWDTKKKDSFFLQQRNASLLCRKREFLFCPSTPFGVRVVARERKKHLLCFLWVPEKKKKSGLGRRERPQRMWVSPHKRSIFNYSGKDGFSPMNSFFEDLFSFFFL</sequence>
<proteinExistence type="predicted"/>
<comment type="caution">
    <text evidence="1">The sequence shown here is derived from an EMBL/GenBank/DDBJ whole genome shotgun (WGS) entry which is preliminary data.</text>
</comment>
<reference evidence="1 2" key="1">
    <citation type="submission" date="2021-06" db="EMBL/GenBank/DDBJ databases">
        <title>Caerostris darwini draft genome.</title>
        <authorList>
            <person name="Kono N."/>
            <person name="Arakawa K."/>
        </authorList>
    </citation>
    <scope>NUCLEOTIDE SEQUENCE [LARGE SCALE GENOMIC DNA]</scope>
</reference>
<gene>
    <name evidence="1" type="ORF">CDAR_278821</name>
</gene>
<dbReference type="Proteomes" id="UP001054837">
    <property type="component" value="Unassembled WGS sequence"/>
</dbReference>